<dbReference type="AlphaFoldDB" id="A0A085NGX9"/>
<name>A0A085NGX9_9BILA</name>
<evidence type="ECO:0000313" key="2">
    <source>
        <dbReference type="EMBL" id="KFD68725.1"/>
    </source>
</evidence>
<gene>
    <name evidence="1" type="ORF">M513_03739</name>
    <name evidence="2" type="ORF">M514_03739</name>
</gene>
<reference evidence="2 3" key="1">
    <citation type="journal article" date="2014" name="Nat. Genet.">
        <title>Genome and transcriptome of the porcine whipworm Trichuris suis.</title>
        <authorList>
            <person name="Jex A.R."/>
            <person name="Nejsum P."/>
            <person name="Schwarz E.M."/>
            <person name="Hu L."/>
            <person name="Young N.D."/>
            <person name="Hall R.S."/>
            <person name="Korhonen P.K."/>
            <person name="Liao S."/>
            <person name="Thamsborg S."/>
            <person name="Xia J."/>
            <person name="Xu P."/>
            <person name="Wang S."/>
            <person name="Scheerlinck J.P."/>
            <person name="Hofmann A."/>
            <person name="Sternberg P.W."/>
            <person name="Wang J."/>
            <person name="Gasser R.B."/>
        </authorList>
    </citation>
    <scope>NUCLEOTIDE SEQUENCE [LARGE SCALE GENOMIC DNA]</scope>
    <source>
        <strain evidence="2">DCEP-RM93F</strain>
        <strain evidence="1">DCEP-RM93M</strain>
    </source>
</reference>
<sequence length="108" mass="11857">MAPLYLGAKMAPVRGANAFASTETSRRSMPLFGCDQAATWAKVSEKNVQKHFYQKRCTVAQRHHGSDAVVTLPRFPNIGHKAESLNKATSKCIPFSRQSAKVIDPLAQ</sequence>
<proteinExistence type="predicted"/>
<protein>
    <submittedName>
        <fullName evidence="2">Uncharacterized protein</fullName>
    </submittedName>
</protein>
<evidence type="ECO:0000313" key="3">
    <source>
        <dbReference type="Proteomes" id="UP000030764"/>
    </source>
</evidence>
<keyword evidence="3" id="KW-1185">Reference proteome</keyword>
<dbReference type="EMBL" id="KL363200">
    <property type="protein sequence ID" value="KFD55399.1"/>
    <property type="molecule type" value="Genomic_DNA"/>
</dbReference>
<dbReference type="Proteomes" id="UP000030758">
    <property type="component" value="Unassembled WGS sequence"/>
</dbReference>
<accession>A0A085NGX9</accession>
<evidence type="ECO:0000313" key="1">
    <source>
        <dbReference type="EMBL" id="KFD55399.1"/>
    </source>
</evidence>
<organism evidence="2">
    <name type="scientific">Trichuris suis</name>
    <name type="common">pig whipworm</name>
    <dbReference type="NCBI Taxonomy" id="68888"/>
    <lineage>
        <taxon>Eukaryota</taxon>
        <taxon>Metazoa</taxon>
        <taxon>Ecdysozoa</taxon>
        <taxon>Nematoda</taxon>
        <taxon>Enoplea</taxon>
        <taxon>Dorylaimia</taxon>
        <taxon>Trichinellida</taxon>
        <taxon>Trichuridae</taxon>
        <taxon>Trichuris</taxon>
    </lineage>
</organism>
<dbReference type="EMBL" id="KL367502">
    <property type="protein sequence ID" value="KFD68725.1"/>
    <property type="molecule type" value="Genomic_DNA"/>
</dbReference>
<dbReference type="Proteomes" id="UP000030764">
    <property type="component" value="Unassembled WGS sequence"/>
</dbReference>